<dbReference type="GO" id="GO:0008440">
    <property type="term" value="F:inositol-1,4,5-trisphosphate 3-kinase activity"/>
    <property type="evidence" value="ECO:0007669"/>
    <property type="project" value="TreeGrafter"/>
</dbReference>
<feature type="compositionally biased region" description="Basic and acidic residues" evidence="5">
    <location>
        <begin position="203"/>
        <end position="215"/>
    </location>
</feature>
<evidence type="ECO:0000256" key="1">
    <source>
        <dbReference type="ARBA" id="ARBA00007374"/>
    </source>
</evidence>
<dbReference type="Proteomes" id="UP000298138">
    <property type="component" value="Unassembled WGS sequence"/>
</dbReference>
<feature type="compositionally biased region" description="Polar residues" evidence="5">
    <location>
        <begin position="51"/>
        <end position="72"/>
    </location>
</feature>
<accession>A0A4S2MW89</accession>
<feature type="compositionally biased region" description="Polar residues" evidence="5">
    <location>
        <begin position="555"/>
        <end position="573"/>
    </location>
</feature>
<sequence>MPVSAHDPPSPVKEPQHLLSAGLTRANTSPIHSSFSSAASAPGDFSSASFDQSNSGSHSPSRSDFPAPSSNTEHAHHLFASASSPSLASSAPLDTPKPRTIDIAATPRQPPFRAWKQQQPSAGPLRTFTLAEPPATFHRPDADSGSSPHKSDTIVTRGGFDRRTTLPPYISPADSPIDRPHAPHYSGSDRILPKTELIWTERLNAKNDERRKAEITESPTEYEDTMTTARYPEEQQDVELSDEPRAISAVIASESNSRSRKGSQRLGLFKENSKAIEEREREKQRREEKARDKERERQEKRRAKDEKEAKAAAAVAAAAAAAAEVTSTPRAQPLEGETPAETTEVVVEGKITTDANAVTATAVVVDAPSQRQRGQTGREPVSDSISVHRTSNDDVIPKSSSREAPSLETLPESGHESSSYASTVVDHRNRPSSETRRPSGDEESTQAESGSDHHDEEDDEDGEDEISSAVYFPHTTPSISRTGSSTAIPRKKDIEELGPYGKSVAEHDSRLQYGHSMSPNEFDLSIQNGEDEFHYHGARRRTKAGEDTAEGYVSNAESSALSEYSENSDQYESSTDDIERNAMQDVETDASGSKTSWDIPHPKGHHRHHHHHRTQLENEAPLGAVELKPYKHQVGGHTALFRFSKKAVCKSLSNRENEFYEAIESRHKELLPFLPKYIGVLNVTWRPKKKKRDTTHNEDASGSTKNGDSQDASSAQQQDTSGSAVFGPPLPQVVLEQNRHIIPDNLFRVSTSAPSPCPLDLNKGTGAATESGTENETPESDDSGLGTGDETRPRSVPKRKTTSWGATTVNLKLQEQVLREVFAPTQHRPMHDRAHSYSVAHRRRGSTATLERGSKKSDYRRSSIGSSHHSSDAGRTLEDHRLRMLRGDADRRYASSTDLRSLTKGRMTPKEEIQEQEASAKKPVSRTPSTSGSNLKIETPFPAPPEDDNYHGDREDEVFHMDEENARRPPPPQQKESWATRCMNRPGQNAKPVREQPETKERTEHFLLLEDLTAGMKNPCVLDLKMGTRQYGVEASESKRKSQARKCAVTTSKELGVRVCGMQVWNVKTQSYLFEDKYYGRDLKAGREFQNALTRFLHDGQNEKSILRHIPTILKKLKALEKMIKQLPGYRFYASSLLVLYDGQDPEKPIDLKIVDFANCVTAEDLNIDKVACPPKNPDGVDRGYLRGLRSLQVYIRNIWREVKGTEWTERGEEGHMSRHDEREDLGNEWDTYDDLGDVST</sequence>
<feature type="region of interest" description="Disordered" evidence="5">
    <location>
        <begin position="1"/>
        <end position="502"/>
    </location>
</feature>
<keyword evidence="7" id="KW-1185">Reference proteome</keyword>
<feature type="compositionally biased region" description="Polar residues" evidence="5">
    <location>
        <begin position="926"/>
        <end position="936"/>
    </location>
</feature>
<protein>
    <recommendedName>
        <fullName evidence="4">Kinase</fullName>
        <ecNumber evidence="4">2.7.-.-</ecNumber>
    </recommendedName>
</protein>
<evidence type="ECO:0000256" key="4">
    <source>
        <dbReference type="RuleBase" id="RU363090"/>
    </source>
</evidence>
<proteinExistence type="inferred from homology"/>
<dbReference type="EC" id="2.7.-.-" evidence="4"/>
<feature type="compositionally biased region" description="Basic and acidic residues" evidence="5">
    <location>
        <begin position="852"/>
        <end position="861"/>
    </location>
</feature>
<feature type="compositionally biased region" description="Low complexity" evidence="5">
    <location>
        <begin position="311"/>
        <end position="325"/>
    </location>
</feature>
<dbReference type="GO" id="GO:0005737">
    <property type="term" value="C:cytoplasm"/>
    <property type="evidence" value="ECO:0007669"/>
    <property type="project" value="TreeGrafter"/>
</dbReference>
<evidence type="ECO:0000313" key="6">
    <source>
        <dbReference type="EMBL" id="TGZ80814.1"/>
    </source>
</evidence>
<feature type="region of interest" description="Disordered" evidence="5">
    <location>
        <begin position="1210"/>
        <end position="1241"/>
    </location>
</feature>
<feature type="compositionally biased region" description="Basic and acidic residues" evidence="5">
    <location>
        <begin position="869"/>
        <end position="893"/>
    </location>
</feature>
<dbReference type="PANTHER" id="PTHR12400:SF21">
    <property type="entry name" value="KINASE"/>
    <property type="match status" value="1"/>
</dbReference>
<comment type="similarity">
    <text evidence="1 4">Belongs to the inositol phosphokinase (IPK) family.</text>
</comment>
<dbReference type="SUPFAM" id="SSF56104">
    <property type="entry name" value="SAICAR synthase-like"/>
    <property type="match status" value="1"/>
</dbReference>
<dbReference type="OrthoDB" id="2573163at2759"/>
<keyword evidence="3 4" id="KW-0418">Kinase</keyword>
<evidence type="ECO:0000256" key="3">
    <source>
        <dbReference type="ARBA" id="ARBA00022777"/>
    </source>
</evidence>
<feature type="compositionally biased region" description="Low complexity" evidence="5">
    <location>
        <begin position="80"/>
        <end position="93"/>
    </location>
</feature>
<feature type="compositionally biased region" description="Low complexity" evidence="5">
    <location>
        <begin position="33"/>
        <end position="50"/>
    </location>
</feature>
<organism evidence="6 7">
    <name type="scientific">Ascodesmis nigricans</name>
    <dbReference type="NCBI Taxonomy" id="341454"/>
    <lineage>
        <taxon>Eukaryota</taxon>
        <taxon>Fungi</taxon>
        <taxon>Dikarya</taxon>
        <taxon>Ascomycota</taxon>
        <taxon>Pezizomycotina</taxon>
        <taxon>Pezizomycetes</taxon>
        <taxon>Pezizales</taxon>
        <taxon>Ascodesmidaceae</taxon>
        <taxon>Ascodesmis</taxon>
    </lineage>
</organism>
<feature type="compositionally biased region" description="Basic and acidic residues" evidence="5">
    <location>
        <begin position="271"/>
        <end position="310"/>
    </location>
</feature>
<feature type="region of interest" description="Disordered" evidence="5">
    <location>
        <begin position="688"/>
        <end position="729"/>
    </location>
</feature>
<feature type="compositionally biased region" description="Acidic residues" evidence="5">
    <location>
        <begin position="455"/>
        <end position="466"/>
    </location>
</feature>
<dbReference type="InterPro" id="IPR005522">
    <property type="entry name" value="IPK"/>
</dbReference>
<dbReference type="InParanoid" id="A0A4S2MW89"/>
<feature type="region of interest" description="Disordered" evidence="5">
    <location>
        <begin position="540"/>
        <end position="616"/>
    </location>
</feature>
<dbReference type="Gene3D" id="3.30.470.160">
    <property type="entry name" value="Inositol polyphosphate kinase"/>
    <property type="match status" value="1"/>
</dbReference>
<feature type="compositionally biased region" description="Basic residues" evidence="5">
    <location>
        <begin position="602"/>
        <end position="613"/>
    </location>
</feature>
<dbReference type="Pfam" id="PF03770">
    <property type="entry name" value="IPK"/>
    <property type="match status" value="1"/>
</dbReference>
<dbReference type="FunCoup" id="A0A4S2MW89">
    <property type="interactions" value="189"/>
</dbReference>
<feature type="compositionally biased region" description="Acidic residues" evidence="5">
    <location>
        <begin position="1227"/>
        <end position="1241"/>
    </location>
</feature>
<evidence type="ECO:0000256" key="2">
    <source>
        <dbReference type="ARBA" id="ARBA00022679"/>
    </source>
</evidence>
<dbReference type="InterPro" id="IPR038286">
    <property type="entry name" value="IPK_sf"/>
</dbReference>
<feature type="compositionally biased region" description="Low complexity" evidence="5">
    <location>
        <begin position="707"/>
        <end position="724"/>
    </location>
</feature>
<gene>
    <name evidence="6" type="ORF">EX30DRAFT_341148</name>
</gene>
<reference evidence="6 7" key="1">
    <citation type="submission" date="2019-04" db="EMBL/GenBank/DDBJ databases">
        <title>Comparative genomics and transcriptomics to analyze fruiting body development in filamentous ascomycetes.</title>
        <authorList>
            <consortium name="DOE Joint Genome Institute"/>
            <person name="Lutkenhaus R."/>
            <person name="Traeger S."/>
            <person name="Breuer J."/>
            <person name="Kuo A."/>
            <person name="Lipzen A."/>
            <person name="Pangilinan J."/>
            <person name="Dilworth D."/>
            <person name="Sandor L."/>
            <person name="Poggeler S."/>
            <person name="Barry K."/>
            <person name="Grigoriev I.V."/>
            <person name="Nowrousian M."/>
        </authorList>
    </citation>
    <scope>NUCLEOTIDE SEQUENCE [LARGE SCALE GENOMIC DNA]</scope>
    <source>
        <strain evidence="6 7">CBS 389.68</strain>
    </source>
</reference>
<feature type="compositionally biased region" description="Basic and acidic residues" evidence="5">
    <location>
        <begin position="1210"/>
        <end position="1226"/>
    </location>
</feature>
<dbReference type="STRING" id="341454.A0A4S2MW89"/>
<name>A0A4S2MW89_9PEZI</name>
<dbReference type="GO" id="GO:0005634">
    <property type="term" value="C:nucleus"/>
    <property type="evidence" value="ECO:0007669"/>
    <property type="project" value="TreeGrafter"/>
</dbReference>
<dbReference type="GO" id="GO:0046854">
    <property type="term" value="P:phosphatidylinositol phosphate biosynthetic process"/>
    <property type="evidence" value="ECO:0007669"/>
    <property type="project" value="TreeGrafter"/>
</dbReference>
<dbReference type="PANTHER" id="PTHR12400">
    <property type="entry name" value="INOSITOL POLYPHOSPHATE KINASE"/>
    <property type="match status" value="1"/>
</dbReference>
<feature type="region of interest" description="Disordered" evidence="5">
    <location>
        <begin position="822"/>
        <end position="953"/>
    </location>
</feature>
<dbReference type="EMBL" id="ML220122">
    <property type="protein sequence ID" value="TGZ80814.1"/>
    <property type="molecule type" value="Genomic_DNA"/>
</dbReference>
<feature type="compositionally biased region" description="Polar residues" evidence="5">
    <location>
        <begin position="475"/>
        <end position="487"/>
    </location>
</feature>
<feature type="compositionally biased region" description="Low complexity" evidence="5">
    <location>
        <begin position="335"/>
        <end position="367"/>
    </location>
</feature>
<keyword evidence="2 4" id="KW-0808">Transferase</keyword>
<dbReference type="AlphaFoldDB" id="A0A4S2MW89"/>
<feature type="region of interest" description="Disordered" evidence="5">
    <location>
        <begin position="753"/>
        <end position="803"/>
    </location>
</feature>
<dbReference type="GO" id="GO:0032958">
    <property type="term" value="P:inositol phosphate biosynthetic process"/>
    <property type="evidence" value="ECO:0007669"/>
    <property type="project" value="InterPro"/>
</dbReference>
<dbReference type="GO" id="GO:0000824">
    <property type="term" value="F:inositol-1,4,5,6-tetrakisphosphate 3-kinase activity"/>
    <property type="evidence" value="ECO:0007669"/>
    <property type="project" value="TreeGrafter"/>
</dbReference>
<evidence type="ECO:0000313" key="7">
    <source>
        <dbReference type="Proteomes" id="UP000298138"/>
    </source>
</evidence>
<feature type="compositionally biased region" description="Basic and acidic residues" evidence="5">
    <location>
        <begin position="425"/>
        <end position="440"/>
    </location>
</feature>
<evidence type="ECO:0000256" key="5">
    <source>
        <dbReference type="SAM" id="MobiDB-lite"/>
    </source>
</evidence>